<dbReference type="AlphaFoldDB" id="A0AAV2E069"/>
<keyword evidence="3" id="KW-1185">Reference proteome</keyword>
<proteinExistence type="predicted"/>
<evidence type="ECO:0000313" key="3">
    <source>
        <dbReference type="Proteomes" id="UP001497516"/>
    </source>
</evidence>
<organism evidence="2 3">
    <name type="scientific">Linum trigynum</name>
    <dbReference type="NCBI Taxonomy" id="586398"/>
    <lineage>
        <taxon>Eukaryota</taxon>
        <taxon>Viridiplantae</taxon>
        <taxon>Streptophyta</taxon>
        <taxon>Embryophyta</taxon>
        <taxon>Tracheophyta</taxon>
        <taxon>Spermatophyta</taxon>
        <taxon>Magnoliopsida</taxon>
        <taxon>eudicotyledons</taxon>
        <taxon>Gunneridae</taxon>
        <taxon>Pentapetalae</taxon>
        <taxon>rosids</taxon>
        <taxon>fabids</taxon>
        <taxon>Malpighiales</taxon>
        <taxon>Linaceae</taxon>
        <taxon>Linum</taxon>
    </lineage>
</organism>
<dbReference type="Proteomes" id="UP001497516">
    <property type="component" value="Chromosome 3"/>
</dbReference>
<evidence type="ECO:0008006" key="4">
    <source>
        <dbReference type="Google" id="ProtNLM"/>
    </source>
</evidence>
<feature type="region of interest" description="Disordered" evidence="1">
    <location>
        <begin position="20"/>
        <end position="80"/>
    </location>
</feature>
<dbReference type="PANTHER" id="PTHR31276:SF6">
    <property type="entry name" value="PROTEIN MIZU-KUSSEI 1"/>
    <property type="match status" value="1"/>
</dbReference>
<name>A0AAV2E069_9ROSI</name>
<reference evidence="2 3" key="1">
    <citation type="submission" date="2024-04" db="EMBL/GenBank/DDBJ databases">
        <authorList>
            <person name="Fracassetti M."/>
        </authorList>
    </citation>
    <scope>NUCLEOTIDE SEQUENCE [LARGE SCALE GENOMIC DNA]</scope>
</reference>
<gene>
    <name evidence="2" type="ORF">LTRI10_LOCUS20511</name>
</gene>
<dbReference type="Pfam" id="PF04759">
    <property type="entry name" value="DUF617"/>
    <property type="match status" value="1"/>
</dbReference>
<dbReference type="PANTHER" id="PTHR31276">
    <property type="match status" value="1"/>
</dbReference>
<evidence type="ECO:0000256" key="1">
    <source>
        <dbReference type="SAM" id="MobiDB-lite"/>
    </source>
</evidence>
<feature type="compositionally biased region" description="Low complexity" evidence="1">
    <location>
        <begin position="63"/>
        <end position="72"/>
    </location>
</feature>
<evidence type="ECO:0000313" key="2">
    <source>
        <dbReference type="EMBL" id="CAL1378965.1"/>
    </source>
</evidence>
<dbReference type="GO" id="GO:0010274">
    <property type="term" value="P:hydrotropism"/>
    <property type="evidence" value="ECO:0007669"/>
    <property type="project" value="InterPro"/>
</dbReference>
<sequence>MTKIDALRRFLLPCFSPATAASAAAAPHHTTKKRISTSLRDDFPDDAVSSKKDPQDDDDQQDPDSSTSTDQSASLAPSRPSKTMVIGTIFGNRRGHVWLCFQHDRLATKPLLLLELSVPTHQLVKEMKFGLVRIALECTRPEFRSCPLRSVPVWTMNCNGKKLGFAARRKVSERNRQMLKTMQSTTVGAGVIPAGVGSPEEVMYMRANYEHVVGSANSESFHLINPDEWEGQELGVFLIRSC</sequence>
<dbReference type="NCBIfam" id="TIGR01570">
    <property type="entry name" value="A_thal_3588"/>
    <property type="match status" value="1"/>
</dbReference>
<protein>
    <recommendedName>
        <fullName evidence="4">Protein MIZU-KUSSEI 1-like</fullName>
    </recommendedName>
</protein>
<accession>A0AAV2E069</accession>
<dbReference type="InterPro" id="IPR006460">
    <property type="entry name" value="MIZ1-like_pln"/>
</dbReference>
<dbReference type="EMBL" id="OZ034816">
    <property type="protein sequence ID" value="CAL1378965.1"/>
    <property type="molecule type" value="Genomic_DNA"/>
</dbReference>